<organism evidence="2 3">
    <name type="scientific">Lecanosticta acicola</name>
    <dbReference type="NCBI Taxonomy" id="111012"/>
    <lineage>
        <taxon>Eukaryota</taxon>
        <taxon>Fungi</taxon>
        <taxon>Dikarya</taxon>
        <taxon>Ascomycota</taxon>
        <taxon>Pezizomycotina</taxon>
        <taxon>Dothideomycetes</taxon>
        <taxon>Dothideomycetidae</taxon>
        <taxon>Mycosphaerellales</taxon>
        <taxon>Mycosphaerellaceae</taxon>
        <taxon>Lecanosticta</taxon>
    </lineage>
</organism>
<name>A0AAI8Z8K1_9PEZI</name>
<comment type="caution">
    <text evidence="2">The sequence shown here is derived from an EMBL/GenBank/DDBJ whole genome shotgun (WGS) entry which is preliminary data.</text>
</comment>
<dbReference type="PANTHER" id="PTHR42791:SF14">
    <property type="entry name" value="N-ACETYLTRANSFERASE DOMAIN-CONTAINING PROTEIN"/>
    <property type="match status" value="1"/>
</dbReference>
<keyword evidence="3" id="KW-1185">Reference proteome</keyword>
<dbReference type="Gene3D" id="3.40.630.30">
    <property type="match status" value="1"/>
</dbReference>
<dbReference type="Proteomes" id="UP001296104">
    <property type="component" value="Unassembled WGS sequence"/>
</dbReference>
<dbReference type="InterPro" id="IPR016181">
    <property type="entry name" value="Acyl_CoA_acyltransferase"/>
</dbReference>
<protein>
    <submittedName>
        <fullName evidence="2">Acyl- N-acyltransferase like</fullName>
    </submittedName>
</protein>
<gene>
    <name evidence="2" type="ORF">LECACI_7A009603</name>
</gene>
<feature type="region of interest" description="Disordered" evidence="1">
    <location>
        <begin position="90"/>
        <end position="123"/>
    </location>
</feature>
<sequence>MPLQLTPLPRDEWETYFRLAWTAFSPGIMEAMYPNGYSDEAVQQSLAALKRRADRHPERYWLFKVEDTDLPDDDQLGKAVGVSQWQIFPKEKTDKDVEREEKEGDADDQQFPSPPGRNTRLGDAFSSASNAKKEEYLGRRPHVLLQAIGTRPGFERRGVAGLSLAWGTRRADEMGLPAYLEASDKGVELYKRWGFEAVGPLPFDATEYGYSDPLRHTCMLRPSGINNGS</sequence>
<reference evidence="2" key="1">
    <citation type="submission" date="2023-11" db="EMBL/GenBank/DDBJ databases">
        <authorList>
            <person name="Alioto T."/>
            <person name="Alioto T."/>
            <person name="Gomez Garrido J."/>
        </authorList>
    </citation>
    <scope>NUCLEOTIDE SEQUENCE</scope>
</reference>
<dbReference type="EMBL" id="CAVMBE010000118">
    <property type="protein sequence ID" value="CAK4034445.1"/>
    <property type="molecule type" value="Genomic_DNA"/>
</dbReference>
<accession>A0AAI8Z8K1</accession>
<evidence type="ECO:0000256" key="1">
    <source>
        <dbReference type="SAM" id="MobiDB-lite"/>
    </source>
</evidence>
<evidence type="ECO:0000313" key="3">
    <source>
        <dbReference type="Proteomes" id="UP001296104"/>
    </source>
</evidence>
<dbReference type="AlphaFoldDB" id="A0AAI8Z8K1"/>
<feature type="compositionally biased region" description="Basic and acidic residues" evidence="1">
    <location>
        <begin position="90"/>
        <end position="102"/>
    </location>
</feature>
<dbReference type="InterPro" id="IPR052523">
    <property type="entry name" value="Trichothecene_AcTrans"/>
</dbReference>
<dbReference type="SUPFAM" id="SSF55729">
    <property type="entry name" value="Acyl-CoA N-acyltransferases (Nat)"/>
    <property type="match status" value="1"/>
</dbReference>
<evidence type="ECO:0000313" key="2">
    <source>
        <dbReference type="EMBL" id="CAK4034445.1"/>
    </source>
</evidence>
<proteinExistence type="predicted"/>
<dbReference type="PANTHER" id="PTHR42791">
    <property type="entry name" value="GNAT FAMILY ACETYLTRANSFERASE"/>
    <property type="match status" value="1"/>
</dbReference>